<sequence length="478" mass="51109">MKMIINGQRVDAASGSSFAVRNPANGEIIDTVPQAGPPDVHAAIEVARLGKAVMAALPAHARCEILKRASQTIERRAEELSQLLTSENGKPINQCRFEIGVTARLFSDFAEEAKRIRGQYLPMDNVPGLERMVAYTLRHPIGIVVGIIPFNYPAELFAHKIPGALAAGNSVIVKLPEQCPLTVLMLGEILLDAGLPPEGMQMLTGYPQEMGDELLTHPDVGMISFTGSASAAKLIACKAAGTLKRLAFELGGTDAMIVLEDANLEAAADAVVHGRLTNGAGQICCAAKRILVQESVYSRFLDLLIERVGKINMGDPLLDETNLGPMISPQAVDKAHDQVRQSLEMGARCLTGGERIDGCFYQPTVVVDVTPEMPVMRDEVFGPVAPIYTFKDAESAVRIANDSPYGLQASVFSENISNALKVAHKLEVGGVVINGSGAFRPGNIPFGGFKQSGIGRESIVETVLDMTEETTIVINQAL</sequence>
<protein>
    <submittedName>
        <fullName evidence="4">Aldehyde dehydrogenase</fullName>
    </submittedName>
</protein>
<dbReference type="eggNOG" id="COG1012">
    <property type="taxonomic scope" value="Bacteria"/>
</dbReference>
<dbReference type="Gene3D" id="3.40.605.10">
    <property type="entry name" value="Aldehyde Dehydrogenase, Chain A, domain 1"/>
    <property type="match status" value="1"/>
</dbReference>
<dbReference type="InterPro" id="IPR016161">
    <property type="entry name" value="Ald_DH/histidinol_DH"/>
</dbReference>
<dbReference type="SUPFAM" id="SSF53720">
    <property type="entry name" value="ALDH-like"/>
    <property type="match status" value="1"/>
</dbReference>
<dbReference type="STRING" id="234267.Acid_2077"/>
<dbReference type="FunFam" id="3.40.605.10:FF:000007">
    <property type="entry name" value="NAD/NADP-dependent betaine aldehyde dehydrogenase"/>
    <property type="match status" value="1"/>
</dbReference>
<dbReference type="Pfam" id="PF00171">
    <property type="entry name" value="Aldedh"/>
    <property type="match status" value="1"/>
</dbReference>
<dbReference type="HOGENOM" id="CLU_005391_5_1_0"/>
<evidence type="ECO:0000256" key="2">
    <source>
        <dbReference type="ARBA" id="ARBA00023002"/>
    </source>
</evidence>
<evidence type="ECO:0000313" key="4">
    <source>
        <dbReference type="EMBL" id="ABJ83067.1"/>
    </source>
</evidence>
<dbReference type="PANTHER" id="PTHR11699">
    <property type="entry name" value="ALDEHYDE DEHYDROGENASE-RELATED"/>
    <property type="match status" value="1"/>
</dbReference>
<reference evidence="4" key="1">
    <citation type="submission" date="2006-10" db="EMBL/GenBank/DDBJ databases">
        <title>Complete sequence of Solibacter usitatus Ellin6076.</title>
        <authorList>
            <consortium name="US DOE Joint Genome Institute"/>
            <person name="Copeland A."/>
            <person name="Lucas S."/>
            <person name="Lapidus A."/>
            <person name="Barry K."/>
            <person name="Detter J.C."/>
            <person name="Glavina del Rio T."/>
            <person name="Hammon N."/>
            <person name="Israni S."/>
            <person name="Dalin E."/>
            <person name="Tice H."/>
            <person name="Pitluck S."/>
            <person name="Thompson L.S."/>
            <person name="Brettin T."/>
            <person name="Bruce D."/>
            <person name="Han C."/>
            <person name="Tapia R."/>
            <person name="Gilna P."/>
            <person name="Schmutz J."/>
            <person name="Larimer F."/>
            <person name="Land M."/>
            <person name="Hauser L."/>
            <person name="Kyrpides N."/>
            <person name="Mikhailova N."/>
            <person name="Janssen P.H."/>
            <person name="Kuske C.R."/>
            <person name="Richardson P."/>
        </authorList>
    </citation>
    <scope>NUCLEOTIDE SEQUENCE</scope>
    <source>
        <strain evidence="4">Ellin6076</strain>
    </source>
</reference>
<dbReference type="FunFam" id="3.40.309.10:FF:000009">
    <property type="entry name" value="Aldehyde dehydrogenase A"/>
    <property type="match status" value="1"/>
</dbReference>
<dbReference type="CDD" id="cd07145">
    <property type="entry name" value="ALDH_LactADH_F420-Bios"/>
    <property type="match status" value="1"/>
</dbReference>
<comment type="similarity">
    <text evidence="1">Belongs to the aldehyde dehydrogenase family.</text>
</comment>
<dbReference type="EMBL" id="CP000473">
    <property type="protein sequence ID" value="ABJ83067.1"/>
    <property type="molecule type" value="Genomic_DNA"/>
</dbReference>
<dbReference type="InParanoid" id="Q026K2"/>
<evidence type="ECO:0000256" key="1">
    <source>
        <dbReference type="ARBA" id="ARBA00009986"/>
    </source>
</evidence>
<dbReference type="GO" id="GO:0016620">
    <property type="term" value="F:oxidoreductase activity, acting on the aldehyde or oxo group of donors, NAD or NADP as acceptor"/>
    <property type="evidence" value="ECO:0007669"/>
    <property type="project" value="InterPro"/>
</dbReference>
<gene>
    <name evidence="4" type="ordered locus">Acid_2077</name>
</gene>
<organism evidence="4">
    <name type="scientific">Solibacter usitatus (strain Ellin6076)</name>
    <dbReference type="NCBI Taxonomy" id="234267"/>
    <lineage>
        <taxon>Bacteria</taxon>
        <taxon>Pseudomonadati</taxon>
        <taxon>Acidobacteriota</taxon>
        <taxon>Terriglobia</taxon>
        <taxon>Bryobacterales</taxon>
        <taxon>Solibacteraceae</taxon>
        <taxon>Candidatus Solibacter</taxon>
    </lineage>
</organism>
<dbReference type="AlphaFoldDB" id="Q026K2"/>
<dbReference type="OrthoDB" id="9758906at2"/>
<dbReference type="KEGG" id="sus:Acid_2077"/>
<dbReference type="InterPro" id="IPR016163">
    <property type="entry name" value="Ald_DH_C"/>
</dbReference>
<dbReference type="InterPro" id="IPR015590">
    <property type="entry name" value="Aldehyde_DH_dom"/>
</dbReference>
<evidence type="ECO:0000259" key="3">
    <source>
        <dbReference type="Pfam" id="PF00171"/>
    </source>
</evidence>
<dbReference type="InterPro" id="IPR016162">
    <property type="entry name" value="Ald_DH_N"/>
</dbReference>
<name>Q026K2_SOLUE</name>
<dbReference type="Gene3D" id="3.40.309.10">
    <property type="entry name" value="Aldehyde Dehydrogenase, Chain A, domain 2"/>
    <property type="match status" value="1"/>
</dbReference>
<accession>Q026K2</accession>
<feature type="domain" description="Aldehyde dehydrogenase" evidence="3">
    <location>
        <begin position="12"/>
        <end position="471"/>
    </location>
</feature>
<proteinExistence type="inferred from homology"/>
<keyword evidence="2" id="KW-0560">Oxidoreductase</keyword>